<dbReference type="STRING" id="765440.A0A0C3FMK3"/>
<dbReference type="Proteomes" id="UP000054166">
    <property type="component" value="Unassembled WGS sequence"/>
</dbReference>
<name>A0A0C3FMK3_PILCF</name>
<organism evidence="1 2">
    <name type="scientific">Piloderma croceum (strain F 1598)</name>
    <dbReference type="NCBI Taxonomy" id="765440"/>
    <lineage>
        <taxon>Eukaryota</taxon>
        <taxon>Fungi</taxon>
        <taxon>Dikarya</taxon>
        <taxon>Basidiomycota</taxon>
        <taxon>Agaricomycotina</taxon>
        <taxon>Agaricomycetes</taxon>
        <taxon>Agaricomycetidae</taxon>
        <taxon>Atheliales</taxon>
        <taxon>Atheliaceae</taxon>
        <taxon>Piloderma</taxon>
    </lineage>
</organism>
<proteinExistence type="predicted"/>
<reference evidence="1 2" key="1">
    <citation type="submission" date="2014-04" db="EMBL/GenBank/DDBJ databases">
        <authorList>
            <consortium name="DOE Joint Genome Institute"/>
            <person name="Kuo A."/>
            <person name="Tarkka M."/>
            <person name="Buscot F."/>
            <person name="Kohler A."/>
            <person name="Nagy L.G."/>
            <person name="Floudas D."/>
            <person name="Copeland A."/>
            <person name="Barry K.W."/>
            <person name="Cichocki N."/>
            <person name="Veneault-Fourrey C."/>
            <person name="LaButti K."/>
            <person name="Lindquist E.A."/>
            <person name="Lipzen A."/>
            <person name="Lundell T."/>
            <person name="Morin E."/>
            <person name="Murat C."/>
            <person name="Sun H."/>
            <person name="Tunlid A."/>
            <person name="Henrissat B."/>
            <person name="Grigoriev I.V."/>
            <person name="Hibbett D.S."/>
            <person name="Martin F."/>
            <person name="Nordberg H.P."/>
            <person name="Cantor M.N."/>
            <person name="Hua S.X."/>
        </authorList>
    </citation>
    <scope>NUCLEOTIDE SEQUENCE [LARGE SCALE GENOMIC DNA]</scope>
    <source>
        <strain evidence="1 2">F 1598</strain>
    </source>
</reference>
<sequence>MKSGGAFRIRRVFEWLGADGHENTRITGGLAEGNGRTLSIDNKELTLKDTLFAGLPEHHDDKMASSRIVTASFGHVLLPAATSSQRASIIPPIQGFWPFAKILSWLDKSCTDTTFVPR</sequence>
<dbReference type="OrthoDB" id="3362817at2759"/>
<evidence type="ECO:0000313" key="1">
    <source>
        <dbReference type="EMBL" id="KIM85335.1"/>
    </source>
</evidence>
<dbReference type="InParanoid" id="A0A0C3FMK3"/>
<dbReference type="HOGENOM" id="CLU_2074029_0_0_1"/>
<accession>A0A0C3FMK3</accession>
<reference evidence="2" key="2">
    <citation type="submission" date="2015-01" db="EMBL/GenBank/DDBJ databases">
        <title>Evolutionary Origins and Diversification of the Mycorrhizal Mutualists.</title>
        <authorList>
            <consortium name="DOE Joint Genome Institute"/>
            <consortium name="Mycorrhizal Genomics Consortium"/>
            <person name="Kohler A."/>
            <person name="Kuo A."/>
            <person name="Nagy L.G."/>
            <person name="Floudas D."/>
            <person name="Copeland A."/>
            <person name="Barry K.W."/>
            <person name="Cichocki N."/>
            <person name="Veneault-Fourrey C."/>
            <person name="LaButti K."/>
            <person name="Lindquist E.A."/>
            <person name="Lipzen A."/>
            <person name="Lundell T."/>
            <person name="Morin E."/>
            <person name="Murat C."/>
            <person name="Riley R."/>
            <person name="Ohm R."/>
            <person name="Sun H."/>
            <person name="Tunlid A."/>
            <person name="Henrissat B."/>
            <person name="Grigoriev I.V."/>
            <person name="Hibbett D.S."/>
            <person name="Martin F."/>
        </authorList>
    </citation>
    <scope>NUCLEOTIDE SEQUENCE [LARGE SCALE GENOMIC DNA]</scope>
    <source>
        <strain evidence="2">F 1598</strain>
    </source>
</reference>
<evidence type="ECO:0000313" key="2">
    <source>
        <dbReference type="Proteomes" id="UP000054166"/>
    </source>
</evidence>
<protein>
    <submittedName>
        <fullName evidence="1">Uncharacterized protein</fullName>
    </submittedName>
</protein>
<gene>
    <name evidence="1" type="ORF">PILCRDRAFT_357977</name>
</gene>
<dbReference type="AlphaFoldDB" id="A0A0C3FMK3"/>
<keyword evidence="2" id="KW-1185">Reference proteome</keyword>
<dbReference type="EMBL" id="KN832985">
    <property type="protein sequence ID" value="KIM85335.1"/>
    <property type="molecule type" value="Genomic_DNA"/>
</dbReference>